<keyword evidence="1" id="KW-1133">Transmembrane helix</keyword>
<dbReference type="RefSeq" id="WP_135972623.1">
    <property type="nucleotide sequence ID" value="NZ_CP039291.1"/>
</dbReference>
<dbReference type="OrthoDB" id="4833370at2"/>
<organism evidence="2 3">
    <name type="scientific">Cellulomonas shaoxiangyii</name>
    <dbReference type="NCBI Taxonomy" id="2566013"/>
    <lineage>
        <taxon>Bacteria</taxon>
        <taxon>Bacillati</taxon>
        <taxon>Actinomycetota</taxon>
        <taxon>Actinomycetes</taxon>
        <taxon>Micrococcales</taxon>
        <taxon>Cellulomonadaceae</taxon>
        <taxon>Cellulomonas</taxon>
    </lineage>
</organism>
<gene>
    <name evidence="2" type="ORF">E5225_03185</name>
</gene>
<accession>A0A4P7SJL0</accession>
<evidence type="ECO:0000313" key="2">
    <source>
        <dbReference type="EMBL" id="QCB92703.1"/>
    </source>
</evidence>
<keyword evidence="3" id="KW-1185">Reference proteome</keyword>
<dbReference type="AlphaFoldDB" id="A0A4P7SJL0"/>
<keyword evidence="1" id="KW-0472">Membrane</keyword>
<protein>
    <recommendedName>
        <fullName evidence="4">PH domain-containing protein</fullName>
    </recommendedName>
</protein>
<keyword evidence="1" id="KW-0812">Transmembrane</keyword>
<evidence type="ECO:0000313" key="3">
    <source>
        <dbReference type="Proteomes" id="UP000296469"/>
    </source>
</evidence>
<proteinExistence type="predicted"/>
<evidence type="ECO:0000256" key="1">
    <source>
        <dbReference type="SAM" id="Phobius"/>
    </source>
</evidence>
<dbReference type="Proteomes" id="UP000296469">
    <property type="component" value="Chromosome"/>
</dbReference>
<feature type="transmembrane region" description="Helical" evidence="1">
    <location>
        <begin position="180"/>
        <end position="206"/>
    </location>
</feature>
<sequence>MTELSLLPDARRRVVRTNVVAVAVYMVFLVAITGTSAVVTGHTWLAVAGVAAGLTLVAATAASAVRAADRSRLAFGDGTYTVLGSGRPRRFTAAQVSTAALVTHMSLGAGATHHLIVAGPTKPLVHLVGQMWDHAQLTAMAQDLAANGVPITSVTEPITPRALRTRDARLMAGWRARPRLTALAAVAVAVVLVAVVVTVVAVLMAVTTGA</sequence>
<dbReference type="EMBL" id="CP039291">
    <property type="protein sequence ID" value="QCB92703.1"/>
    <property type="molecule type" value="Genomic_DNA"/>
</dbReference>
<dbReference type="KEGG" id="celz:E5225_03185"/>
<evidence type="ECO:0008006" key="4">
    <source>
        <dbReference type="Google" id="ProtNLM"/>
    </source>
</evidence>
<feature type="transmembrane region" description="Helical" evidence="1">
    <location>
        <begin position="20"/>
        <end position="38"/>
    </location>
</feature>
<feature type="transmembrane region" description="Helical" evidence="1">
    <location>
        <begin position="44"/>
        <end position="65"/>
    </location>
</feature>
<name>A0A4P7SJL0_9CELL</name>
<reference evidence="2 3" key="1">
    <citation type="submission" date="2019-04" db="EMBL/GenBank/DDBJ databases">
        <title>Isolation and identification of Cellulomonas shaoxiangyii sp. Nov. isolated from feces of the Tibetan antelopes (Pantholops hodgsonii) in the Qinghai-Tibet plateau of China.</title>
        <authorList>
            <person name="Tian Z."/>
        </authorList>
    </citation>
    <scope>NUCLEOTIDE SEQUENCE [LARGE SCALE GENOMIC DNA]</scope>
    <source>
        <strain evidence="2 3">Z28</strain>
    </source>
</reference>